<evidence type="ECO:0000256" key="5">
    <source>
        <dbReference type="ARBA" id="ARBA00023136"/>
    </source>
</evidence>
<evidence type="ECO:0000256" key="4">
    <source>
        <dbReference type="ARBA" id="ARBA00022989"/>
    </source>
</evidence>
<keyword evidence="2 6" id="KW-1003">Cell membrane</keyword>
<evidence type="ECO:0000256" key="2">
    <source>
        <dbReference type="ARBA" id="ARBA00022475"/>
    </source>
</evidence>
<dbReference type="Proteomes" id="UP001176478">
    <property type="component" value="Unassembled WGS sequence"/>
</dbReference>
<evidence type="ECO:0000256" key="6">
    <source>
        <dbReference type="HAMAP-Rule" id="MF_02025"/>
    </source>
</evidence>
<dbReference type="PANTHER" id="PTHR32309">
    <property type="entry name" value="TYROSINE-PROTEIN KINASE"/>
    <property type="match status" value="1"/>
</dbReference>
<reference evidence="8" key="1">
    <citation type="submission" date="2023-07" db="EMBL/GenBank/DDBJ databases">
        <authorList>
            <person name="Yang W."/>
            <person name="Chen J."/>
            <person name="Ji P."/>
            <person name="Hu F."/>
        </authorList>
    </citation>
    <scope>NUCLEOTIDE SEQUENCE</scope>
    <source>
        <strain evidence="8">CRE-138-0111</strain>
    </source>
</reference>
<proteinExistence type="inferred from homology"/>
<dbReference type="HAMAP" id="MF_02025">
    <property type="entry name" value="WzzE"/>
    <property type="match status" value="1"/>
</dbReference>
<comment type="subunit">
    <text evidence="6">Probably part of a complex composed of WzxE, WzyE and WzzE.</text>
</comment>
<dbReference type="Gene3D" id="3.30.1890.10">
    <property type="entry name" value="FepE-like"/>
    <property type="match status" value="1"/>
</dbReference>
<evidence type="ECO:0000313" key="8">
    <source>
        <dbReference type="EMBL" id="MDO7856965.1"/>
    </source>
</evidence>
<dbReference type="EMBL" id="JAUQTG010000005">
    <property type="protein sequence ID" value="MDO7856965.1"/>
    <property type="molecule type" value="Genomic_DNA"/>
</dbReference>
<keyword evidence="6" id="KW-0997">Cell inner membrane</keyword>
<keyword evidence="4 6" id="KW-1133">Transmembrane helix</keyword>
<dbReference type="PANTHER" id="PTHR32309:SF16">
    <property type="entry name" value="ECA POLYSACCHARIDE CHAIN LENGTH MODULATION PROTEIN"/>
    <property type="match status" value="1"/>
</dbReference>
<gene>
    <name evidence="6 8" type="primary">wzzE</name>
    <name evidence="8" type="ORF">Q5E86_11530</name>
</gene>
<organism evidence="8 9">
    <name type="scientific">Providencia huashanensis</name>
    <dbReference type="NCBI Taxonomy" id="3037798"/>
    <lineage>
        <taxon>Bacteria</taxon>
        <taxon>Pseudomonadati</taxon>
        <taxon>Pseudomonadota</taxon>
        <taxon>Gammaproteobacteria</taxon>
        <taxon>Enterobacterales</taxon>
        <taxon>Morganellaceae</taxon>
        <taxon>Providencia</taxon>
    </lineage>
</organism>
<evidence type="ECO:0000259" key="7">
    <source>
        <dbReference type="Pfam" id="PF02706"/>
    </source>
</evidence>
<keyword evidence="5 6" id="KW-0472">Membrane</keyword>
<comment type="pathway">
    <text evidence="6">Bacterial outer membrane biogenesis; enterobacterial common antigen biosynthesis.</text>
</comment>
<comment type="similarity">
    <text evidence="6">Belongs to the WzzB/Cld/Rol family.</text>
</comment>
<evidence type="ECO:0000256" key="1">
    <source>
        <dbReference type="ARBA" id="ARBA00004651"/>
    </source>
</evidence>
<comment type="caution">
    <text evidence="8">The sequence shown here is derived from an EMBL/GenBank/DDBJ whole genome shotgun (WGS) entry which is preliminary data.</text>
</comment>
<evidence type="ECO:0000256" key="3">
    <source>
        <dbReference type="ARBA" id="ARBA00022692"/>
    </source>
</evidence>
<comment type="function">
    <text evidence="6">Modulates the polysaccharide chain length of enterobacterial common antigen (ECA).</text>
</comment>
<feature type="domain" description="Polysaccharide chain length determinant N-terminal" evidence="7">
    <location>
        <begin position="18"/>
        <end position="86"/>
    </location>
</feature>
<sequence length="369" mass="41869">MNNSETQPSQHQTPIEPELDIRGLCRSLWQGKIWIIAFAVIFAAIALGASYFMQPKWSATAITDLPTVNNLGSYYSQQQFLRNLDSRINNTGQEGQLPTIAKEAYQEFTKQLGSYDTRRQFWLSTDYYKQRLENDPKADAALLDELINNIEFTPADEIKNLTDSIKLVAETSADANQLLRQYTQFANQRATTNLNDEIKGTWATKMQSMKALVKREDMVANAAYERRLNVLEQALKVAEKQGIVRNQSTTPVDELPDSKMFMLGAPLLQAQIETLKATGPDHDTDYDQNIAMLSTLSVGPTLQDNFQAYRYLRTPEDPVKRDSPRRAFMMVLWGAIGLLVGAGVVLARRRPSWFWDMPLMFSSVALWSH</sequence>
<dbReference type="Pfam" id="PF02706">
    <property type="entry name" value="Wzz"/>
    <property type="match status" value="1"/>
</dbReference>
<dbReference type="NCBIfam" id="NF008645">
    <property type="entry name" value="PRK11638.1"/>
    <property type="match status" value="1"/>
</dbReference>
<evidence type="ECO:0000313" key="9">
    <source>
        <dbReference type="Proteomes" id="UP001176478"/>
    </source>
</evidence>
<comment type="subcellular location">
    <subcellularLocation>
        <location evidence="6">Cell inner membrane</location>
        <topology evidence="6">Multi-pass membrane protein</topology>
    </subcellularLocation>
    <subcellularLocation>
        <location evidence="1">Cell membrane</location>
        <topology evidence="1">Multi-pass membrane protein</topology>
    </subcellularLocation>
</comment>
<feature type="transmembrane region" description="Helical" evidence="6">
    <location>
        <begin position="327"/>
        <end position="347"/>
    </location>
</feature>
<name>A0ABT9AQR4_9GAMM</name>
<dbReference type="InterPro" id="IPR050445">
    <property type="entry name" value="Bact_polysacc_biosynth/exp"/>
</dbReference>
<keyword evidence="3 6" id="KW-0812">Transmembrane</keyword>
<accession>A0ABT9AQR4</accession>
<protein>
    <recommendedName>
        <fullName evidence="6">ECA polysaccharide chain length modulation protein</fullName>
    </recommendedName>
</protein>
<dbReference type="InterPro" id="IPR003856">
    <property type="entry name" value="LPS_length_determ_N"/>
</dbReference>
<feature type="transmembrane region" description="Helical" evidence="6">
    <location>
        <begin position="33"/>
        <end position="53"/>
    </location>
</feature>
<dbReference type="InterPro" id="IPR032895">
    <property type="entry name" value="WzzE"/>
</dbReference>
<keyword evidence="9" id="KW-1185">Reference proteome</keyword>
<dbReference type="SUPFAM" id="SSF160355">
    <property type="entry name" value="Bacterial polysaccharide co-polymerase-like"/>
    <property type="match status" value="1"/>
</dbReference>
<reference evidence="8" key="2">
    <citation type="journal article" date="2024" name="Int. J. Antimicrob. Agents">
        <title>Identification of a novel Providencia species showing multi-drug-resistant in three patients with hospital-acquired infection.</title>
        <authorList>
            <person name="Yang W."/>
            <person name="Chen J."/>
            <person name="Yang F."/>
            <person name="Ji P."/>
            <person name="Shen S."/>
            <person name="Yin D."/>
            <person name="Hu F."/>
        </authorList>
    </citation>
    <scope>NUCLEOTIDE SEQUENCE</scope>
    <source>
        <strain evidence="8">CRE-138-0111</strain>
    </source>
</reference>